<keyword evidence="2" id="KW-0456">Lyase</keyword>
<accession>A0A2U1TRX2</accession>
<evidence type="ECO:0000313" key="3">
    <source>
        <dbReference type="Proteomes" id="UP000296159"/>
    </source>
</evidence>
<dbReference type="InterPro" id="IPR027946">
    <property type="entry name" value="Ogl_dom"/>
</dbReference>
<dbReference type="EMBL" id="QDKH01000024">
    <property type="protein sequence ID" value="PWC12145.1"/>
    <property type="molecule type" value="Genomic_DNA"/>
</dbReference>
<dbReference type="PANTHER" id="PTHR36842:SF1">
    <property type="entry name" value="PROTEIN TOLB"/>
    <property type="match status" value="1"/>
</dbReference>
<reference evidence="2 3" key="1">
    <citation type="submission" date="2018-04" db="EMBL/GenBank/DDBJ databases">
        <title>Brenneria corticis sp.nov.</title>
        <authorList>
            <person name="Li Y."/>
        </authorList>
    </citation>
    <scope>NUCLEOTIDE SEQUENCE [LARGE SCALE GENOMIC DNA]</scope>
    <source>
        <strain evidence="2 3">CFCC 11842</strain>
    </source>
</reference>
<dbReference type="RefSeq" id="WP_136167801.1">
    <property type="nucleotide sequence ID" value="NZ_KZ819088.1"/>
</dbReference>
<gene>
    <name evidence="2" type="ORF">DDT56_18045</name>
</gene>
<dbReference type="AlphaFoldDB" id="A0A2U1TRX2"/>
<protein>
    <submittedName>
        <fullName evidence="2">Oligogalacturonate lyase</fullName>
    </submittedName>
</protein>
<proteinExistence type="predicted"/>
<comment type="caution">
    <text evidence="2">The sequence shown here is derived from an EMBL/GenBank/DDBJ whole genome shotgun (WGS) entry which is preliminary data.</text>
</comment>
<evidence type="ECO:0000259" key="1">
    <source>
        <dbReference type="Pfam" id="PF14583"/>
    </source>
</evidence>
<evidence type="ECO:0000313" key="2">
    <source>
        <dbReference type="EMBL" id="PWC12145.1"/>
    </source>
</evidence>
<dbReference type="PANTHER" id="PTHR36842">
    <property type="entry name" value="PROTEIN TOLB HOMOLOG"/>
    <property type="match status" value="1"/>
</dbReference>
<organism evidence="2 3">
    <name type="scientific">Brenneria corticis</name>
    <dbReference type="NCBI Taxonomy" id="2173106"/>
    <lineage>
        <taxon>Bacteria</taxon>
        <taxon>Pseudomonadati</taxon>
        <taxon>Pseudomonadota</taxon>
        <taxon>Gammaproteobacteria</taxon>
        <taxon>Enterobacterales</taxon>
        <taxon>Pectobacteriaceae</taxon>
        <taxon>Brenneria</taxon>
    </lineage>
</organism>
<feature type="domain" description="Oligogalacturonate lyase" evidence="1">
    <location>
        <begin position="1"/>
        <end position="386"/>
    </location>
</feature>
<sequence>MAKGNKFPLEFHTYQDSVTGTEVVRLTPPDVICHRNYFYQKCFTRDGSKLLFGGAFDGPWNYYLLDLKTRQATQLTEGEGDNTFGGFLSPQDDALYYVKNGRDLMRVDLQTLEEKTIYQVPEDWVGYGTWVANSDCSKMVGIEISKEDWQPLTDWKKFQAFYFTNPCCRLINIDLSSGKAATILQENRWLGHPIYRPGDDNTVAFCHEGPHDLVDARMWFINEDGGNMRKVKEHAPGESCTHEFWVPDGSALIYVSYHKGNAHRYICSVDPVTLENRQLTVMPPCSHLMSNFDGSLLVGDGSDAPVDVQDDGGYKIENDPFLYVFNMRTGGQHRVAQHNTSWKVLQGDRQVTHPHPSFTPDDKQILFTSDVDGKPALYLARVPDAVRQ</sequence>
<name>A0A2U1TRX2_9GAMM</name>
<keyword evidence="3" id="KW-1185">Reference proteome</keyword>
<dbReference type="InterPro" id="IPR015943">
    <property type="entry name" value="WD40/YVTN_repeat-like_dom_sf"/>
</dbReference>
<dbReference type="GO" id="GO:0045490">
    <property type="term" value="P:pectin catabolic process"/>
    <property type="evidence" value="ECO:0007669"/>
    <property type="project" value="InterPro"/>
</dbReference>
<dbReference type="Pfam" id="PF14583">
    <property type="entry name" value="Pectate_lyase22"/>
    <property type="match status" value="1"/>
</dbReference>
<dbReference type="Proteomes" id="UP000296159">
    <property type="component" value="Unassembled WGS sequence"/>
</dbReference>
<dbReference type="GO" id="GO:0047487">
    <property type="term" value="F:oligogalacturonide lyase activity"/>
    <property type="evidence" value="ECO:0007669"/>
    <property type="project" value="InterPro"/>
</dbReference>
<dbReference type="Gene3D" id="2.130.10.10">
    <property type="entry name" value="YVTN repeat-like/Quinoprotein amine dehydrogenase"/>
    <property type="match status" value="1"/>
</dbReference>
<dbReference type="SUPFAM" id="SSF82171">
    <property type="entry name" value="DPP6 N-terminal domain-like"/>
    <property type="match status" value="1"/>
</dbReference>